<dbReference type="Pfam" id="PF00293">
    <property type="entry name" value="NUDIX"/>
    <property type="match status" value="1"/>
</dbReference>
<dbReference type="PANTHER" id="PTHR43046:SF14">
    <property type="entry name" value="MUTT_NUDIX FAMILY PROTEIN"/>
    <property type="match status" value="1"/>
</dbReference>
<keyword evidence="5" id="KW-1185">Reference proteome</keyword>
<dbReference type="RefSeq" id="WP_121604935.1">
    <property type="nucleotide sequence ID" value="NZ_CP115959.1"/>
</dbReference>
<dbReference type="PROSITE" id="PS51462">
    <property type="entry name" value="NUDIX"/>
    <property type="match status" value="1"/>
</dbReference>
<evidence type="ECO:0000256" key="1">
    <source>
        <dbReference type="ARBA" id="ARBA00001946"/>
    </source>
</evidence>
<sequence length="154" mass="17466">MGIRNSAKAIIIHEGEILTIMKQDRDGYYYLLPGGGQNKGENLHQALKREVLEEISAVVEIGELLCIREYIGKNHEHATYDGDTHQIEYMFIASLEGDRSQVMNGVLPDDGQIDVAWLPISSIENYRLYPKALRPYLIEYMAEVKPPVYLGDVN</sequence>
<dbReference type="InterPro" id="IPR000086">
    <property type="entry name" value="NUDIX_hydrolase_dom"/>
</dbReference>
<evidence type="ECO:0000313" key="5">
    <source>
        <dbReference type="Proteomes" id="UP000675284"/>
    </source>
</evidence>
<comment type="cofactor">
    <cofactor evidence="1">
        <name>Mg(2+)</name>
        <dbReference type="ChEBI" id="CHEBI:18420"/>
    </cofactor>
</comment>
<dbReference type="PANTHER" id="PTHR43046">
    <property type="entry name" value="GDP-MANNOSE MANNOSYL HYDROLASE"/>
    <property type="match status" value="1"/>
</dbReference>
<keyword evidence="2" id="KW-0378">Hydrolase</keyword>
<dbReference type="Gene3D" id="3.90.79.10">
    <property type="entry name" value="Nucleoside Triphosphate Pyrophosphohydrolase"/>
    <property type="match status" value="1"/>
</dbReference>
<dbReference type="EMBL" id="JAGSOT010000024">
    <property type="protein sequence ID" value="MBR7796292.1"/>
    <property type="molecule type" value="Genomic_DNA"/>
</dbReference>
<dbReference type="AlphaFoldDB" id="A0A941IBD5"/>
<protein>
    <submittedName>
        <fullName evidence="4">NUDIX domain-containing protein</fullName>
    </submittedName>
</protein>
<accession>A0A941IBD5</accession>
<evidence type="ECO:0000259" key="3">
    <source>
        <dbReference type="PROSITE" id="PS51462"/>
    </source>
</evidence>
<dbReference type="SUPFAM" id="SSF55811">
    <property type="entry name" value="Nudix"/>
    <property type="match status" value="1"/>
</dbReference>
<dbReference type="InterPro" id="IPR015797">
    <property type="entry name" value="NUDIX_hydrolase-like_dom_sf"/>
</dbReference>
<evidence type="ECO:0000313" key="4">
    <source>
        <dbReference type="EMBL" id="MBR7796292.1"/>
    </source>
</evidence>
<dbReference type="CDD" id="cd18880">
    <property type="entry name" value="NUDIX_ADPRase"/>
    <property type="match status" value="1"/>
</dbReference>
<organism evidence="4 5">
    <name type="scientific">Virgibacillus salarius</name>
    <dbReference type="NCBI Taxonomy" id="447199"/>
    <lineage>
        <taxon>Bacteria</taxon>
        <taxon>Bacillati</taxon>
        <taxon>Bacillota</taxon>
        <taxon>Bacilli</taxon>
        <taxon>Bacillales</taxon>
        <taxon>Bacillaceae</taxon>
        <taxon>Virgibacillus</taxon>
    </lineage>
</organism>
<feature type="domain" description="Nudix hydrolase" evidence="3">
    <location>
        <begin position="2"/>
        <end position="142"/>
    </location>
</feature>
<proteinExistence type="predicted"/>
<name>A0A941IBD5_9BACI</name>
<reference evidence="4" key="1">
    <citation type="submission" date="2021-04" db="EMBL/GenBank/DDBJ databases">
        <title>Isolation and polyphasic classification of algal microorganism.</title>
        <authorList>
            <person name="Wang S."/>
        </authorList>
    </citation>
    <scope>NUCLEOTIDE SEQUENCE</scope>
    <source>
        <strain evidence="4">720a</strain>
    </source>
</reference>
<gene>
    <name evidence="4" type="ORF">KCX74_09605</name>
</gene>
<dbReference type="Proteomes" id="UP000675284">
    <property type="component" value="Unassembled WGS sequence"/>
</dbReference>
<comment type="caution">
    <text evidence="4">The sequence shown here is derived from an EMBL/GenBank/DDBJ whole genome shotgun (WGS) entry which is preliminary data.</text>
</comment>
<evidence type="ECO:0000256" key="2">
    <source>
        <dbReference type="ARBA" id="ARBA00022801"/>
    </source>
</evidence>
<dbReference type="GO" id="GO:0016787">
    <property type="term" value="F:hydrolase activity"/>
    <property type="evidence" value="ECO:0007669"/>
    <property type="project" value="UniProtKB-KW"/>
</dbReference>